<sequence>MAEVDLIIGVLIIFVVFLLLLTIIALLYVSGLFHTIEIGTGKPPIGQVTIAYKFVRGPYKDSGQFFTELSSHLKPEQHCLGIFYDDPKVVPKDECRCAVGGMIAKNDDTPDEEQKKYLIGEGYKIFKLPTVSYAVKTDFPYISYMSIILAVFRVYPKLSKYVKEKKLCAHPFLEIYEDSKIHFMAPLAKQNEFYVEEAAEITMEDGEDLDDSMSADNSSYGGSVSRSEFSVATSYMGSIIEDSDDEDEDLLRLDEVKEEPSETPIKEIDVNDSADSAEREVTLDDIQKVVLPELSLPEDITTSMASFPDSGFSSEQVISPEISPMKKEEVADAKIDDVQNLNAMKIDAMKKEASQESVDGNDSSSSFEVIDDKTEL</sequence>
<feature type="region of interest" description="Disordered" evidence="1">
    <location>
        <begin position="350"/>
        <end position="376"/>
    </location>
</feature>
<feature type="region of interest" description="Disordered" evidence="1">
    <location>
        <begin position="305"/>
        <end position="325"/>
    </location>
</feature>
<feature type="transmembrane region" description="Helical" evidence="2">
    <location>
        <begin position="6"/>
        <end position="29"/>
    </location>
</feature>
<dbReference type="SUPFAM" id="SSF55136">
    <property type="entry name" value="Probable bacterial effector-binding domain"/>
    <property type="match status" value="1"/>
</dbReference>
<keyword evidence="4" id="KW-1185">Reference proteome</keyword>
<dbReference type="Gene3D" id="3.20.80.10">
    <property type="entry name" value="Regulatory factor, effector binding domain"/>
    <property type="match status" value="1"/>
</dbReference>
<evidence type="ECO:0008006" key="5">
    <source>
        <dbReference type="Google" id="ProtNLM"/>
    </source>
</evidence>
<keyword evidence="2" id="KW-1133">Transmembrane helix</keyword>
<dbReference type="GO" id="GO:0061709">
    <property type="term" value="P:reticulophagy"/>
    <property type="evidence" value="ECO:0007669"/>
    <property type="project" value="TreeGrafter"/>
</dbReference>
<gene>
    <name evidence="3" type="ORF">MGAL_10B074154</name>
</gene>
<dbReference type="AlphaFoldDB" id="A0A8B6FCK2"/>
<name>A0A8B6FCK2_MYTGA</name>
<dbReference type="PANTHER" id="PTHR15949:SF3">
    <property type="entry name" value="TESTIS-EXPRESSED PROTEIN 264"/>
    <property type="match status" value="1"/>
</dbReference>
<keyword evidence="2" id="KW-0472">Membrane</keyword>
<comment type="caution">
    <text evidence="3">The sequence shown here is derived from an EMBL/GenBank/DDBJ whole genome shotgun (WGS) entry which is preliminary data.</text>
</comment>
<evidence type="ECO:0000313" key="4">
    <source>
        <dbReference type="Proteomes" id="UP000596742"/>
    </source>
</evidence>
<reference evidence="3" key="1">
    <citation type="submission" date="2018-11" db="EMBL/GenBank/DDBJ databases">
        <authorList>
            <person name="Alioto T."/>
            <person name="Alioto T."/>
        </authorList>
    </citation>
    <scope>NUCLEOTIDE SEQUENCE</scope>
</reference>
<accession>A0A8B6FCK2</accession>
<dbReference type="InterPro" id="IPR011256">
    <property type="entry name" value="Reg_factor_effector_dom_sf"/>
</dbReference>
<dbReference type="PANTHER" id="PTHR15949">
    <property type="entry name" value="TESTIS-EXPRESSED PROTEIN 264"/>
    <property type="match status" value="1"/>
</dbReference>
<evidence type="ECO:0000256" key="2">
    <source>
        <dbReference type="SAM" id="Phobius"/>
    </source>
</evidence>
<dbReference type="GO" id="GO:0005789">
    <property type="term" value="C:endoplasmic reticulum membrane"/>
    <property type="evidence" value="ECO:0007669"/>
    <property type="project" value="TreeGrafter"/>
</dbReference>
<proteinExistence type="predicted"/>
<dbReference type="EMBL" id="UYJE01006574">
    <property type="protein sequence ID" value="VDI47142.1"/>
    <property type="molecule type" value="Genomic_DNA"/>
</dbReference>
<dbReference type="GO" id="GO:0005657">
    <property type="term" value="C:replication fork"/>
    <property type="evidence" value="ECO:0007669"/>
    <property type="project" value="TreeGrafter"/>
</dbReference>
<protein>
    <recommendedName>
        <fullName evidence="5">Testis-expressed sequence 264 protein</fullName>
    </recommendedName>
</protein>
<feature type="compositionally biased region" description="Polar residues" evidence="1">
    <location>
        <begin position="355"/>
        <end position="367"/>
    </location>
</feature>
<keyword evidence="2" id="KW-0812">Transmembrane</keyword>
<dbReference type="GO" id="GO:0005634">
    <property type="term" value="C:nucleus"/>
    <property type="evidence" value="ECO:0007669"/>
    <property type="project" value="TreeGrafter"/>
</dbReference>
<dbReference type="Proteomes" id="UP000596742">
    <property type="component" value="Unassembled WGS sequence"/>
</dbReference>
<feature type="compositionally biased region" description="Polar residues" evidence="1">
    <location>
        <begin position="305"/>
        <end position="317"/>
    </location>
</feature>
<organism evidence="3 4">
    <name type="scientific">Mytilus galloprovincialis</name>
    <name type="common">Mediterranean mussel</name>
    <dbReference type="NCBI Taxonomy" id="29158"/>
    <lineage>
        <taxon>Eukaryota</taxon>
        <taxon>Metazoa</taxon>
        <taxon>Spiralia</taxon>
        <taxon>Lophotrochozoa</taxon>
        <taxon>Mollusca</taxon>
        <taxon>Bivalvia</taxon>
        <taxon>Autobranchia</taxon>
        <taxon>Pteriomorphia</taxon>
        <taxon>Mytilida</taxon>
        <taxon>Mytiloidea</taxon>
        <taxon>Mytilidae</taxon>
        <taxon>Mytilinae</taxon>
        <taxon>Mytilus</taxon>
    </lineage>
</organism>
<dbReference type="OrthoDB" id="2140079at2759"/>
<evidence type="ECO:0000313" key="3">
    <source>
        <dbReference type="EMBL" id="VDI47142.1"/>
    </source>
</evidence>
<dbReference type="GO" id="GO:0000421">
    <property type="term" value="C:autophagosome membrane"/>
    <property type="evidence" value="ECO:0007669"/>
    <property type="project" value="TreeGrafter"/>
</dbReference>
<evidence type="ECO:0000256" key="1">
    <source>
        <dbReference type="SAM" id="MobiDB-lite"/>
    </source>
</evidence>
<dbReference type="GO" id="GO:0106300">
    <property type="term" value="P:protein-DNA covalent cross-linking repair"/>
    <property type="evidence" value="ECO:0007669"/>
    <property type="project" value="TreeGrafter"/>
</dbReference>